<feature type="transmembrane region" description="Helical" evidence="1">
    <location>
        <begin position="144"/>
        <end position="162"/>
    </location>
</feature>
<protein>
    <submittedName>
        <fullName evidence="2">Membrane protein with DUF95</fullName>
    </submittedName>
</protein>
<keyword evidence="1" id="KW-1133">Transmembrane helix</keyword>
<dbReference type="Pfam" id="PF01944">
    <property type="entry name" value="SpoIIM"/>
    <property type="match status" value="1"/>
</dbReference>
<proteinExistence type="predicted"/>
<dbReference type="RefSeq" id="WP_042753014.1">
    <property type="nucleotide sequence ID" value="NZ_AMQS01000001.1"/>
</dbReference>
<sequence>MSYKTSYIFAISLFVLTMMFGMIATIFLFKDMNLDVLYSKNLGWSSIFQKIFIKNISLIIFIILLGIVPYVPTILLASFNFFVFGISLMTSVKGGGDWFVQYLHSIVEIPAILIGISISFRISQRIYDKIMHKENVLKIKKLEILLIPLLLLIGATIESFYLSNGGV</sequence>
<reference evidence="2 3" key="1">
    <citation type="journal article" date="2012" name="J. Bacteriol.">
        <title>Genome Sequence of the Bacteriocin-Producing Strain Lactococcus garvieae DCC43.</title>
        <authorList>
            <person name="Gabrielsen C."/>
            <person name="Brede D.A."/>
            <person name="Hernandez P.E."/>
            <person name="Nes I.F."/>
            <person name="Diep D.B."/>
        </authorList>
    </citation>
    <scope>NUCLEOTIDE SEQUENCE [LARGE SCALE GENOMIC DNA]</scope>
    <source>
        <strain evidence="2 3">DCC43</strain>
    </source>
</reference>
<keyword evidence="1" id="KW-0472">Membrane</keyword>
<feature type="transmembrane region" description="Helical" evidence="1">
    <location>
        <begin position="102"/>
        <end position="123"/>
    </location>
</feature>
<gene>
    <name evidence="2" type="primary">garD</name>
    <name evidence="2" type="ORF">C426_00002</name>
</gene>
<feature type="transmembrane region" description="Helical" evidence="1">
    <location>
        <begin position="58"/>
        <end position="82"/>
    </location>
</feature>
<accession>U2XY23</accession>
<evidence type="ECO:0000313" key="3">
    <source>
        <dbReference type="Proteomes" id="UP000006787"/>
    </source>
</evidence>
<organism evidence="2 3">
    <name type="scientific">Lactococcus garvieae DCC43</name>
    <dbReference type="NCBI Taxonomy" id="1231377"/>
    <lineage>
        <taxon>Bacteria</taxon>
        <taxon>Bacillati</taxon>
        <taxon>Bacillota</taxon>
        <taxon>Bacilli</taxon>
        <taxon>Lactobacillales</taxon>
        <taxon>Streptococcaceae</taxon>
        <taxon>Lactococcus</taxon>
    </lineage>
</organism>
<dbReference type="Proteomes" id="UP000006787">
    <property type="component" value="Unassembled WGS sequence"/>
</dbReference>
<evidence type="ECO:0000256" key="1">
    <source>
        <dbReference type="SAM" id="Phobius"/>
    </source>
</evidence>
<dbReference type="InterPro" id="IPR002798">
    <property type="entry name" value="SpoIIM-like"/>
</dbReference>
<feature type="transmembrane region" description="Helical" evidence="1">
    <location>
        <begin position="6"/>
        <end position="29"/>
    </location>
</feature>
<dbReference type="EMBL" id="AMQS01000001">
    <property type="protein sequence ID" value="ERL47809.1"/>
    <property type="molecule type" value="Genomic_DNA"/>
</dbReference>
<comment type="caution">
    <text evidence="2">The sequence shown here is derived from an EMBL/GenBank/DDBJ whole genome shotgun (WGS) entry which is preliminary data.</text>
</comment>
<dbReference type="AlphaFoldDB" id="U2XY23"/>
<evidence type="ECO:0000313" key="2">
    <source>
        <dbReference type="EMBL" id="ERL47809.1"/>
    </source>
</evidence>
<keyword evidence="1" id="KW-0812">Transmembrane</keyword>
<name>U2XY23_9LACT</name>